<comment type="caution">
    <text evidence="3">The sequence shown here is derived from an EMBL/GenBank/DDBJ whole genome shotgun (WGS) entry which is preliminary data.</text>
</comment>
<dbReference type="Proteomes" id="UP001595796">
    <property type="component" value="Unassembled WGS sequence"/>
</dbReference>
<sequence>MSYAMSVRRSAAALLISVFSSATALAEDTSQLKLYDSLQGSDFAPEGGLFYKKNEEQSAGTVTFQSEADGHKALKLSVEAKCVTEKKSCSERAEVWEKPAVLALYDKPLWYAFSMMLDRPVPTVRHRYVMAQWKREIIPGAEGDYSPFLGLRLLEGRLLMTVDTDEASYEPIGTPERPDGCKPGEALASEPDDYNQVRILAVAGPIPGNPPVRGYNGCTADLQVTLRGNELPPADAGWIDFVFMVKPGPSGDGHIEIAANGKWIATVKGHVGHQGPGLDEHQYFKFGPYRAGQSVPWTIFYRDFKRGPQCADVAGPELCGTIR</sequence>
<reference evidence="4" key="1">
    <citation type="journal article" date="2019" name="Int. J. Syst. Evol. Microbiol.">
        <title>The Global Catalogue of Microorganisms (GCM) 10K type strain sequencing project: providing services to taxonomists for standard genome sequencing and annotation.</title>
        <authorList>
            <consortium name="The Broad Institute Genomics Platform"/>
            <consortium name="The Broad Institute Genome Sequencing Center for Infectious Disease"/>
            <person name="Wu L."/>
            <person name="Ma J."/>
        </authorList>
    </citation>
    <scope>NUCLEOTIDE SEQUENCE [LARGE SCALE GENOMIC DNA]</scope>
    <source>
        <strain evidence="4">CGMCC 1.16444</strain>
    </source>
</reference>
<feature type="signal peptide" evidence="2">
    <location>
        <begin position="1"/>
        <end position="26"/>
    </location>
</feature>
<dbReference type="Gene3D" id="2.60.120.200">
    <property type="match status" value="1"/>
</dbReference>
<keyword evidence="4" id="KW-1185">Reference proteome</keyword>
<accession>A0ABV9YXP0</accession>
<dbReference type="RefSeq" id="WP_379769887.1">
    <property type="nucleotide sequence ID" value="NZ_JBHSJF010000005.1"/>
</dbReference>
<keyword evidence="2" id="KW-0732">Signal</keyword>
<dbReference type="Pfam" id="PF14099">
    <property type="entry name" value="Polysacc_lyase"/>
    <property type="match status" value="1"/>
</dbReference>
<protein>
    <submittedName>
        <fullName evidence="3">Heparin lyase I family protein</fullName>
    </submittedName>
</protein>
<proteinExistence type="predicted"/>
<dbReference type="GO" id="GO:0016829">
    <property type="term" value="F:lyase activity"/>
    <property type="evidence" value="ECO:0007669"/>
    <property type="project" value="UniProtKB-KW"/>
</dbReference>
<dbReference type="EMBL" id="JBHSJF010000005">
    <property type="protein sequence ID" value="MFC5067628.1"/>
    <property type="molecule type" value="Genomic_DNA"/>
</dbReference>
<keyword evidence="3" id="KW-0456">Lyase</keyword>
<evidence type="ECO:0000256" key="2">
    <source>
        <dbReference type="SAM" id="SignalP"/>
    </source>
</evidence>
<evidence type="ECO:0000256" key="1">
    <source>
        <dbReference type="SAM" id="MobiDB-lite"/>
    </source>
</evidence>
<dbReference type="InterPro" id="IPR025975">
    <property type="entry name" value="Polysacc_lyase"/>
</dbReference>
<feature type="chain" id="PRO_5046713671" evidence="2">
    <location>
        <begin position="27"/>
        <end position="323"/>
    </location>
</feature>
<organism evidence="3 4">
    <name type="scientific">Flaviflagellibacter deserti</name>
    <dbReference type="NCBI Taxonomy" id="2267266"/>
    <lineage>
        <taxon>Bacteria</taxon>
        <taxon>Pseudomonadati</taxon>
        <taxon>Pseudomonadota</taxon>
        <taxon>Alphaproteobacteria</taxon>
        <taxon>Hyphomicrobiales</taxon>
        <taxon>Flaviflagellibacter</taxon>
    </lineage>
</organism>
<evidence type="ECO:0000313" key="4">
    <source>
        <dbReference type="Proteomes" id="UP001595796"/>
    </source>
</evidence>
<evidence type="ECO:0000313" key="3">
    <source>
        <dbReference type="EMBL" id="MFC5067628.1"/>
    </source>
</evidence>
<feature type="region of interest" description="Disordered" evidence="1">
    <location>
        <begin position="168"/>
        <end position="188"/>
    </location>
</feature>
<gene>
    <name evidence="3" type="ORF">ACFPFW_06315</name>
</gene>
<name>A0ABV9YXP0_9HYPH</name>